<sequence length="155" mass="17390">MSLFRKNTDSVKASEIIKYKIKKNGGRILVSSVRGNTYEIRANRDGKSFSCDALPINPPYEYTVFDVMVETMLEQGGKALKGQGRNHRLGEPHCEVTTLVGAIGKHYAGKNEGEWVFDPIFVLAAVLEWADIAHNGRGYLELTPSYLMKRKNQNI</sequence>
<reference evidence="2" key="1">
    <citation type="submission" date="2017-04" db="EMBL/GenBank/DDBJ databases">
        <title>Function of individual gut microbiota members based on whole genome sequencing of pure cultures obtained from chicken caecum.</title>
        <authorList>
            <person name="Medvecky M."/>
            <person name="Cejkova D."/>
            <person name="Polansky O."/>
            <person name="Karasova D."/>
            <person name="Kubasova T."/>
            <person name="Cizek A."/>
            <person name="Rychlik I."/>
        </authorList>
    </citation>
    <scope>NUCLEOTIDE SEQUENCE [LARGE SCALE GENOMIC DNA]</scope>
    <source>
        <strain evidence="2">An75</strain>
    </source>
</reference>
<proteinExistence type="predicted"/>
<dbReference type="GeneID" id="78177879"/>
<gene>
    <name evidence="1" type="ORF">B5G26_08850</name>
</gene>
<comment type="caution">
    <text evidence="1">The sequence shown here is derived from an EMBL/GenBank/DDBJ whole genome shotgun (WGS) entry which is preliminary data.</text>
</comment>
<dbReference type="RefSeq" id="WP_087989395.1">
    <property type="nucleotide sequence ID" value="NZ_CAJFIW010000041.1"/>
</dbReference>
<dbReference type="AlphaFoldDB" id="A0A1Y3U8I8"/>
<protein>
    <submittedName>
        <fullName evidence="1">Uncharacterized protein</fullName>
    </submittedName>
</protein>
<dbReference type="EMBL" id="NFHM01000011">
    <property type="protein sequence ID" value="OUN42729.1"/>
    <property type="molecule type" value="Genomic_DNA"/>
</dbReference>
<organism evidence="1 2">
    <name type="scientific">Anaerotignum lactatifermentans</name>
    <dbReference type="NCBI Taxonomy" id="160404"/>
    <lineage>
        <taxon>Bacteria</taxon>
        <taxon>Bacillati</taxon>
        <taxon>Bacillota</taxon>
        <taxon>Clostridia</taxon>
        <taxon>Lachnospirales</taxon>
        <taxon>Anaerotignaceae</taxon>
        <taxon>Anaerotignum</taxon>
    </lineage>
</organism>
<accession>A0A1Y3U8I8</accession>
<dbReference type="Proteomes" id="UP000195455">
    <property type="component" value="Unassembled WGS sequence"/>
</dbReference>
<evidence type="ECO:0000313" key="2">
    <source>
        <dbReference type="Proteomes" id="UP000195455"/>
    </source>
</evidence>
<evidence type="ECO:0000313" key="1">
    <source>
        <dbReference type="EMBL" id="OUN42729.1"/>
    </source>
</evidence>
<name>A0A1Y3U8I8_9FIRM</name>